<keyword evidence="15" id="KW-1185">Reference proteome</keyword>
<feature type="compositionally biased region" description="Polar residues" evidence="11">
    <location>
        <begin position="1013"/>
        <end position="1023"/>
    </location>
</feature>
<feature type="compositionally biased region" description="Basic and acidic residues" evidence="11">
    <location>
        <begin position="987"/>
        <end position="1012"/>
    </location>
</feature>
<dbReference type="GO" id="GO:0061817">
    <property type="term" value="P:endoplasmic reticulum-plasma membrane tethering"/>
    <property type="evidence" value="ECO:0007669"/>
    <property type="project" value="InterPro"/>
</dbReference>
<dbReference type="PROSITE" id="PS51847">
    <property type="entry name" value="SMP"/>
    <property type="match status" value="1"/>
</dbReference>
<dbReference type="PANTHER" id="PTHR47348">
    <property type="entry name" value="MEIOTICALLY UP-REGULATED GENE 190 PROTEIN"/>
    <property type="match status" value="1"/>
</dbReference>
<keyword evidence="10" id="KW-0472">Membrane</keyword>
<gene>
    <name evidence="14" type="ORF">OH76DRAFT_1408962</name>
</gene>
<evidence type="ECO:0000256" key="9">
    <source>
        <dbReference type="ARBA" id="ARBA00023121"/>
    </source>
</evidence>
<dbReference type="Pfam" id="PF25331">
    <property type="entry name" value="C2_Mug190_3rd"/>
    <property type="match status" value="1"/>
</dbReference>
<evidence type="ECO:0000259" key="12">
    <source>
        <dbReference type="PROSITE" id="PS50004"/>
    </source>
</evidence>
<evidence type="ECO:0000256" key="11">
    <source>
        <dbReference type="SAM" id="MobiDB-lite"/>
    </source>
</evidence>
<feature type="compositionally biased region" description="Basic and acidic residues" evidence="11">
    <location>
        <begin position="75"/>
        <end position="88"/>
    </location>
</feature>
<dbReference type="AlphaFoldDB" id="A0A371CW91"/>
<evidence type="ECO:0000256" key="3">
    <source>
        <dbReference type="ARBA" id="ARBA00022553"/>
    </source>
</evidence>
<dbReference type="GO" id="GO:0006869">
    <property type="term" value="P:lipid transport"/>
    <property type="evidence" value="ECO:0007669"/>
    <property type="project" value="UniProtKB-KW"/>
</dbReference>
<proteinExistence type="predicted"/>
<feature type="region of interest" description="Disordered" evidence="11">
    <location>
        <begin position="1"/>
        <end position="101"/>
    </location>
</feature>
<evidence type="ECO:0000313" key="14">
    <source>
        <dbReference type="EMBL" id="RDX44545.1"/>
    </source>
</evidence>
<feature type="compositionally biased region" description="Low complexity" evidence="11">
    <location>
        <begin position="1042"/>
        <end position="1059"/>
    </location>
</feature>
<evidence type="ECO:0008006" key="16">
    <source>
        <dbReference type="Google" id="ProtNLM"/>
    </source>
</evidence>
<dbReference type="InterPro" id="IPR037767">
    <property type="entry name" value="C2A_Mug190-like"/>
</dbReference>
<keyword evidence="6" id="KW-0256">Endoplasmic reticulum</keyword>
<evidence type="ECO:0000256" key="10">
    <source>
        <dbReference type="ARBA" id="ARBA00023136"/>
    </source>
</evidence>
<dbReference type="GO" id="GO:0008289">
    <property type="term" value="F:lipid binding"/>
    <property type="evidence" value="ECO:0007669"/>
    <property type="project" value="UniProtKB-KW"/>
</dbReference>
<dbReference type="InterPro" id="IPR057349">
    <property type="entry name" value="C2_Mug190_3rd"/>
</dbReference>
<feature type="domain" description="C2" evidence="12">
    <location>
        <begin position="429"/>
        <end position="555"/>
    </location>
</feature>
<dbReference type="CDD" id="cd04041">
    <property type="entry name" value="C2A_fungal"/>
    <property type="match status" value="1"/>
</dbReference>
<name>A0A371CW91_9APHY</name>
<evidence type="ECO:0000256" key="6">
    <source>
        <dbReference type="ARBA" id="ARBA00022824"/>
    </source>
</evidence>
<dbReference type="InterPro" id="IPR037765">
    <property type="entry name" value="C2B_Tricalbin"/>
</dbReference>
<keyword evidence="2" id="KW-0813">Transport</keyword>
<feature type="compositionally biased region" description="Basic and acidic residues" evidence="11">
    <location>
        <begin position="645"/>
        <end position="665"/>
    </location>
</feature>
<dbReference type="Proteomes" id="UP000256964">
    <property type="component" value="Unassembled WGS sequence"/>
</dbReference>
<evidence type="ECO:0000256" key="7">
    <source>
        <dbReference type="ARBA" id="ARBA00022989"/>
    </source>
</evidence>
<dbReference type="Pfam" id="PF25669">
    <property type="entry name" value="SMP_MUG190-like"/>
    <property type="match status" value="1"/>
</dbReference>
<evidence type="ECO:0000256" key="2">
    <source>
        <dbReference type="ARBA" id="ARBA00022448"/>
    </source>
</evidence>
<dbReference type="InterPro" id="IPR000008">
    <property type="entry name" value="C2_dom"/>
</dbReference>
<keyword evidence="7" id="KW-1133">Transmembrane helix</keyword>
<protein>
    <recommendedName>
        <fullName evidence="16">C2 domain-containing protein</fullName>
    </recommendedName>
</protein>
<dbReference type="CDD" id="cd21676">
    <property type="entry name" value="SMP_Mug190"/>
    <property type="match status" value="1"/>
</dbReference>
<evidence type="ECO:0000256" key="5">
    <source>
        <dbReference type="ARBA" id="ARBA00022737"/>
    </source>
</evidence>
<evidence type="ECO:0000256" key="4">
    <source>
        <dbReference type="ARBA" id="ARBA00022692"/>
    </source>
</evidence>
<feature type="compositionally biased region" description="Basic and acidic residues" evidence="11">
    <location>
        <begin position="42"/>
        <end position="59"/>
    </location>
</feature>
<dbReference type="SUPFAM" id="SSF49562">
    <property type="entry name" value="C2 domain (Calcium/lipid-binding domain, CaLB)"/>
    <property type="match status" value="2"/>
</dbReference>
<dbReference type="STRING" id="139420.A0A371CW91"/>
<evidence type="ECO:0000256" key="1">
    <source>
        <dbReference type="ARBA" id="ARBA00004586"/>
    </source>
</evidence>
<organism evidence="14 15">
    <name type="scientific">Lentinus brumalis</name>
    <dbReference type="NCBI Taxonomy" id="2498619"/>
    <lineage>
        <taxon>Eukaryota</taxon>
        <taxon>Fungi</taxon>
        <taxon>Dikarya</taxon>
        <taxon>Basidiomycota</taxon>
        <taxon>Agaricomycotina</taxon>
        <taxon>Agaricomycetes</taxon>
        <taxon>Polyporales</taxon>
        <taxon>Polyporaceae</taxon>
        <taxon>Lentinus</taxon>
    </lineage>
</organism>
<keyword evidence="8" id="KW-0445">Lipid transport</keyword>
<keyword evidence="5" id="KW-0677">Repeat</keyword>
<feature type="domain" description="SMP-LTD" evidence="13">
    <location>
        <begin position="198"/>
        <end position="431"/>
    </location>
</feature>
<dbReference type="OrthoDB" id="419768at2759"/>
<accession>A0A371CW91</accession>
<feature type="domain" description="C2" evidence="12">
    <location>
        <begin position="614"/>
        <end position="758"/>
    </location>
</feature>
<dbReference type="PANTHER" id="PTHR47348:SF3">
    <property type="entry name" value="MEIOTICALLY UP-REGULATED GENE 190 PROTEIN"/>
    <property type="match status" value="1"/>
</dbReference>
<dbReference type="Pfam" id="PF00168">
    <property type="entry name" value="C2"/>
    <property type="match status" value="2"/>
</dbReference>
<dbReference type="PROSITE" id="PS50004">
    <property type="entry name" value="C2"/>
    <property type="match status" value="2"/>
</dbReference>
<dbReference type="Gene3D" id="2.60.40.150">
    <property type="entry name" value="C2 domain"/>
    <property type="match status" value="2"/>
</dbReference>
<evidence type="ECO:0000256" key="8">
    <source>
        <dbReference type="ARBA" id="ARBA00023055"/>
    </source>
</evidence>
<sequence>MTHKFTEPYSGKNPVPHIATKLTSLVNPEKATNAKAEQLQDESVKREEKDTEKTADKLSKGHVMHTTDPTTGEDLDIRNADEDPDPRPQGENVLHQPFPPPDWKEHRDHVLSITNSSTVYISGAFVTAFLVSTFFSSRILRVLCLIPPAFLSFLLLFRINKAAQGDFEQRVWHAERMRGLAAGSDVDGDGKVTDDERTRESAEWANAVIRGLWPIMNTDMFSSLLDMLEDIMQSSVPRFIHSVRVVDLGLGSNAGRITSIRSLPDARSRDTGEVKATDDSLRDMGIDGETIGPDDREALDGDHVNLELSFAYQGLPSGRSAQSKAENIHLLIEFFVGIKNVTGIRVPVWVEVTGVVGTARARLQLIPDPPFVKTTLVTLMGLPRITISVLPLSRMLPNMMNIPFISGFISSALDTAAAEYVAPKSLTLDLQQLISGDDIKKDTEAIGVIVVHIHRATGVKKMDTTDSSADPYVTLTYSRLEKPLYSTRIIQGDCNPVFEETAVLLVDVNTVKLRERLSFQLWDSDRMSVDDMLGFAEIDIVDLIRQRGKPVRRVSPLSSPDSKDRPGSLEYTVGYYGKLPPNKKLATDGSDPSLPDDLRQLPEFKDARAVALNDLEAAVLVTAPDPEWPSGLLSVQVHEIRDLSVKTMGKERKGSKGREGEKGQDDGQQTEEEGEGLPSSYCTISLNDELVYETRVKPITSSPMFNAGTERFVRDWRKAHVAVTVKDSRMRENDAVLGTVFLKLSEVFVNASEVTRCYSLEKGLGSGRIRISLLFRPVEAKLPPNLLGFDTGTLEIRDVSVQSQQIDLSKCEVRLKITTGEAEEKVSRKTAEQRDDKIVWAPDSPTKLPVRQRYAAALLISFRDASGFKSSGRRALGVLWLRDLIDRAEGPVEVSLWRAKDGDYSRLKLNYVPPDGDLSYWDSDKEKVERIGSVFLDLVFWPGFAKEHYEMLNGQGARKRGSWDEYDRQKKAGFRDSIGELAVKVPHDHKAQESHETQERDGAQPSPEKTDKTMTNGPVNTQEGDNEDASEDAEGHGTNTIVSADSVEVESSAQSTRSGSEGGGEQEQESGNETDGSEKKHGGIIGKAKEWRKHQKELHRDHRGIMQAKPMRTAEWIKDSVEDSAHAVKDRFKMKARHPDVETEV</sequence>
<feature type="region of interest" description="Disordered" evidence="11">
    <location>
        <begin position="645"/>
        <end position="681"/>
    </location>
</feature>
<dbReference type="InterPro" id="IPR035892">
    <property type="entry name" value="C2_domain_sf"/>
</dbReference>
<comment type="subcellular location">
    <subcellularLocation>
        <location evidence="1">Endoplasmic reticulum membrane</location>
    </subcellularLocation>
</comment>
<dbReference type="InterPro" id="IPR031468">
    <property type="entry name" value="SMP_LBD"/>
</dbReference>
<dbReference type="GO" id="GO:0005789">
    <property type="term" value="C:endoplasmic reticulum membrane"/>
    <property type="evidence" value="ECO:0007669"/>
    <property type="project" value="UniProtKB-SubCell"/>
</dbReference>
<evidence type="ECO:0000313" key="15">
    <source>
        <dbReference type="Proteomes" id="UP000256964"/>
    </source>
</evidence>
<dbReference type="EMBL" id="KZ857448">
    <property type="protein sequence ID" value="RDX44545.1"/>
    <property type="molecule type" value="Genomic_DNA"/>
</dbReference>
<reference evidence="14 15" key="1">
    <citation type="journal article" date="2018" name="Biotechnol. Biofuels">
        <title>Integrative visual omics of the white-rot fungus Polyporus brumalis exposes the biotechnological potential of its oxidative enzymes for delignifying raw plant biomass.</title>
        <authorList>
            <person name="Miyauchi S."/>
            <person name="Rancon A."/>
            <person name="Drula E."/>
            <person name="Hage H."/>
            <person name="Chaduli D."/>
            <person name="Favel A."/>
            <person name="Grisel S."/>
            <person name="Henrissat B."/>
            <person name="Herpoel-Gimbert I."/>
            <person name="Ruiz-Duenas F.J."/>
            <person name="Chevret D."/>
            <person name="Hainaut M."/>
            <person name="Lin J."/>
            <person name="Wang M."/>
            <person name="Pangilinan J."/>
            <person name="Lipzen A."/>
            <person name="Lesage-Meessen L."/>
            <person name="Navarro D."/>
            <person name="Riley R."/>
            <person name="Grigoriev I.V."/>
            <person name="Zhou S."/>
            <person name="Raouche S."/>
            <person name="Rosso M.N."/>
        </authorList>
    </citation>
    <scope>NUCLEOTIDE SEQUENCE [LARGE SCALE GENOMIC DNA]</scope>
    <source>
        <strain evidence="14 15">BRFM 1820</strain>
    </source>
</reference>
<feature type="region of interest" description="Disordered" evidence="11">
    <location>
        <begin position="987"/>
        <end position="1111"/>
    </location>
</feature>
<evidence type="ECO:0000259" key="13">
    <source>
        <dbReference type="PROSITE" id="PS51847"/>
    </source>
</evidence>
<keyword evidence="4" id="KW-0812">Transmembrane</keyword>
<keyword evidence="3" id="KW-0597">Phosphoprotein</keyword>
<dbReference type="CDD" id="cd04052">
    <property type="entry name" value="C2B_Tricalbin-like"/>
    <property type="match status" value="1"/>
</dbReference>
<keyword evidence="9" id="KW-0446">Lipid-binding</keyword>
<dbReference type="SMART" id="SM00239">
    <property type="entry name" value="C2"/>
    <property type="match status" value="2"/>
</dbReference>